<sequence length="394" mass="44455">MLKNVCLILLAFLLTLSRSAVASTPTKIEQYEIASEKVTEQVYVLSAAYSETSFINSAIVIGDKGVLLITAQMEPVAPSLEAKIKELTDKSITHIFNPASDYFHYNANDYFKERGAELIGHKALKYTQARTDILFDDYFSMSFGDEVLTAHHTLAHNNAQTIVYLEKSNVMLLGDAFRTNKLVYTGYHGVQGHIDGFNKAYDIANDKTLIVSGHKDLKLFSQRKELKQAGETLSNFARIVGEKYRDGMSVADMTKDQELLDAVAIYPIYRVQPELIKYNISQLIELEFQPVYDIDSKDLQDYEGQYQAHDGNILNVSFNDGLLFVMQEGKFNFALNPLSPEKFELKGRTDSSHMLFHFSVSGQVTGLSPHMPKGSYYEQRIPDLIHKKLSSAQR</sequence>
<evidence type="ECO:0000313" key="3">
    <source>
        <dbReference type="Proteomes" id="UP000568664"/>
    </source>
</evidence>
<organism evidence="2 3">
    <name type="scientific">Thalassotalea algicola</name>
    <dbReference type="NCBI Taxonomy" id="2716224"/>
    <lineage>
        <taxon>Bacteria</taxon>
        <taxon>Pseudomonadati</taxon>
        <taxon>Pseudomonadota</taxon>
        <taxon>Gammaproteobacteria</taxon>
        <taxon>Alteromonadales</taxon>
        <taxon>Colwelliaceae</taxon>
        <taxon>Thalassotalea</taxon>
    </lineage>
</organism>
<protein>
    <recommendedName>
        <fullName evidence="4">Metallo-beta-lactamase domain-containing protein</fullName>
    </recommendedName>
</protein>
<keyword evidence="1" id="KW-0732">Signal</keyword>
<dbReference type="AlphaFoldDB" id="A0A7Y0Q6R5"/>
<proteinExistence type="predicted"/>
<gene>
    <name evidence="2" type="ORF">HII17_05995</name>
</gene>
<dbReference type="InterPro" id="IPR036866">
    <property type="entry name" value="RibonucZ/Hydroxyglut_hydro"/>
</dbReference>
<dbReference type="SUPFAM" id="SSF56281">
    <property type="entry name" value="Metallo-hydrolase/oxidoreductase"/>
    <property type="match status" value="1"/>
</dbReference>
<comment type="caution">
    <text evidence="2">The sequence shown here is derived from an EMBL/GenBank/DDBJ whole genome shotgun (WGS) entry which is preliminary data.</text>
</comment>
<feature type="chain" id="PRO_5030620171" description="Metallo-beta-lactamase domain-containing protein" evidence="1">
    <location>
        <begin position="23"/>
        <end position="394"/>
    </location>
</feature>
<evidence type="ECO:0000256" key="1">
    <source>
        <dbReference type="SAM" id="SignalP"/>
    </source>
</evidence>
<evidence type="ECO:0000313" key="2">
    <source>
        <dbReference type="EMBL" id="NMP31112.1"/>
    </source>
</evidence>
<keyword evidence="3" id="KW-1185">Reference proteome</keyword>
<evidence type="ECO:0008006" key="4">
    <source>
        <dbReference type="Google" id="ProtNLM"/>
    </source>
</evidence>
<reference evidence="2 3" key="1">
    <citation type="submission" date="2020-04" db="EMBL/GenBank/DDBJ databases">
        <title>Thalassotalea sp. M1531, isolated from the surface of marine red alga.</title>
        <authorList>
            <person name="Pang L."/>
            <person name="Lu D.-C."/>
        </authorList>
    </citation>
    <scope>NUCLEOTIDE SEQUENCE [LARGE SCALE GENOMIC DNA]</scope>
    <source>
        <strain evidence="2 3">M1531</strain>
    </source>
</reference>
<accession>A0A7Y0Q6R5</accession>
<dbReference type="RefSeq" id="WP_169074451.1">
    <property type="nucleotide sequence ID" value="NZ_JABBXH010000002.1"/>
</dbReference>
<feature type="signal peptide" evidence="1">
    <location>
        <begin position="1"/>
        <end position="22"/>
    </location>
</feature>
<dbReference type="Proteomes" id="UP000568664">
    <property type="component" value="Unassembled WGS sequence"/>
</dbReference>
<name>A0A7Y0Q6R5_9GAMM</name>
<dbReference type="Gene3D" id="3.60.15.10">
    <property type="entry name" value="Ribonuclease Z/Hydroxyacylglutathione hydrolase-like"/>
    <property type="match status" value="1"/>
</dbReference>
<dbReference type="EMBL" id="JABBXH010000002">
    <property type="protein sequence ID" value="NMP31112.1"/>
    <property type="molecule type" value="Genomic_DNA"/>
</dbReference>